<keyword evidence="4" id="KW-0539">Nucleus</keyword>
<dbReference type="Pfam" id="PF23183">
    <property type="entry name" value="bHLH_NPAS4"/>
    <property type="match status" value="1"/>
</dbReference>
<dbReference type="GO" id="GO:0046983">
    <property type="term" value="F:protein dimerization activity"/>
    <property type="evidence" value="ECO:0007669"/>
    <property type="project" value="InterPro"/>
</dbReference>
<keyword evidence="2" id="KW-0238">DNA-binding</keyword>
<evidence type="ECO:0000256" key="2">
    <source>
        <dbReference type="ARBA" id="ARBA00023125"/>
    </source>
</evidence>
<dbReference type="HOGENOM" id="CLU_1572383_0_0_1"/>
<dbReference type="PANTHER" id="PTHR23043:SF39">
    <property type="entry name" value="DYSFUSION, ISOFORM D"/>
    <property type="match status" value="1"/>
</dbReference>
<evidence type="ECO:0000256" key="1">
    <source>
        <dbReference type="ARBA" id="ARBA00023015"/>
    </source>
</evidence>
<reference evidence="6 8" key="1">
    <citation type="submission" date="2008-03" db="EMBL/GenBank/DDBJ databases">
        <title>Annotation of Ixodes scapularis.</title>
        <authorList>
            <consortium name="Ixodes scapularis Genome Project Consortium"/>
            <person name="Caler E."/>
            <person name="Hannick L.I."/>
            <person name="Bidwell S."/>
            <person name="Joardar V."/>
            <person name="Thiagarajan M."/>
            <person name="Amedeo P."/>
            <person name="Galinsky K.J."/>
            <person name="Schobel S."/>
            <person name="Inman J."/>
            <person name="Hostetler J."/>
            <person name="Miller J."/>
            <person name="Hammond M."/>
            <person name="Megy K."/>
            <person name="Lawson D."/>
            <person name="Kodira C."/>
            <person name="Sutton G."/>
            <person name="Meyer J."/>
            <person name="Hill C.A."/>
            <person name="Birren B."/>
            <person name="Nene V."/>
            <person name="Collins F."/>
            <person name="Alarcon-Chaidez F."/>
            <person name="Wikel S."/>
            <person name="Strausberg R."/>
        </authorList>
    </citation>
    <scope>NUCLEOTIDE SEQUENCE [LARGE SCALE GENOMIC DNA]</scope>
    <source>
        <strain evidence="8">Wikel</strain>
        <strain evidence="6">Wikel colony</strain>
    </source>
</reference>
<evidence type="ECO:0000259" key="5">
    <source>
        <dbReference type="PROSITE" id="PS50888"/>
    </source>
</evidence>
<gene>
    <name evidence="6" type="ORF">IscW_ISCW012136</name>
</gene>
<evidence type="ECO:0000313" key="8">
    <source>
        <dbReference type="Proteomes" id="UP000001555"/>
    </source>
</evidence>
<name>B7QAJ5_IXOSC</name>
<keyword evidence="1" id="KW-0805">Transcription regulation</keyword>
<dbReference type="PROSITE" id="PS50888">
    <property type="entry name" value="BHLH"/>
    <property type="match status" value="1"/>
</dbReference>
<evidence type="ECO:0000256" key="4">
    <source>
        <dbReference type="ARBA" id="ARBA00023242"/>
    </source>
</evidence>
<dbReference type="OrthoDB" id="9978016at2759"/>
<dbReference type="PANTHER" id="PTHR23043">
    <property type="entry name" value="HYPOXIA-INDUCIBLE FACTOR 1 ALPHA"/>
    <property type="match status" value="1"/>
</dbReference>
<dbReference type="InterPro" id="IPR056192">
    <property type="entry name" value="bHLH_NPAS4"/>
</dbReference>
<dbReference type="EnsemblMetazoa" id="ISCW012136-RA">
    <property type="protein sequence ID" value="ISCW012136-PA"/>
    <property type="gene ID" value="ISCW012136"/>
</dbReference>
<dbReference type="VEuPathDB" id="VectorBase:ISCI012136"/>
<feature type="domain" description="BHLH" evidence="5">
    <location>
        <begin position="18"/>
        <end position="71"/>
    </location>
</feature>
<dbReference type="InterPro" id="IPR036638">
    <property type="entry name" value="HLH_DNA-bd_sf"/>
</dbReference>
<keyword evidence="8" id="KW-1185">Reference proteome</keyword>
<evidence type="ECO:0000313" key="7">
    <source>
        <dbReference type="EnsemblMetazoa" id="ISCW012136-PA"/>
    </source>
</evidence>
<accession>B7QAJ5</accession>
<dbReference type="InParanoid" id="B7QAJ5"/>
<dbReference type="GO" id="GO:0003677">
    <property type="term" value="F:DNA binding"/>
    <property type="evidence" value="ECO:0007669"/>
    <property type="project" value="UniProtKB-KW"/>
</dbReference>
<dbReference type="PaxDb" id="6945-B7QAJ5"/>
<dbReference type="CDD" id="cd19697">
    <property type="entry name" value="bHLH-PAS_NPAS4_PASD10"/>
    <property type="match status" value="1"/>
</dbReference>
<dbReference type="STRING" id="6945.B7QAJ5"/>
<dbReference type="VEuPathDB" id="VectorBase:ISCW012136"/>
<organism>
    <name type="scientific">Ixodes scapularis</name>
    <name type="common">Black-legged tick</name>
    <name type="synonym">Deer tick</name>
    <dbReference type="NCBI Taxonomy" id="6945"/>
    <lineage>
        <taxon>Eukaryota</taxon>
        <taxon>Metazoa</taxon>
        <taxon>Ecdysozoa</taxon>
        <taxon>Arthropoda</taxon>
        <taxon>Chelicerata</taxon>
        <taxon>Arachnida</taxon>
        <taxon>Acari</taxon>
        <taxon>Parasitiformes</taxon>
        <taxon>Ixodida</taxon>
        <taxon>Ixodoidea</taxon>
        <taxon>Ixodidae</taxon>
        <taxon>Ixodinae</taxon>
        <taxon>Ixodes</taxon>
    </lineage>
</organism>
<dbReference type="EMBL" id="DS895249">
    <property type="protein sequence ID" value="EEC15867.1"/>
    <property type="molecule type" value="Genomic_DNA"/>
</dbReference>
<dbReference type="SUPFAM" id="SSF47459">
    <property type="entry name" value="HLH, helix-loop-helix DNA-binding domain"/>
    <property type="match status" value="1"/>
</dbReference>
<dbReference type="EMBL" id="ABJB010376040">
    <property type="status" value="NOT_ANNOTATED_CDS"/>
    <property type="molecule type" value="Genomic_DNA"/>
</dbReference>
<keyword evidence="3" id="KW-0804">Transcription</keyword>
<evidence type="ECO:0000313" key="6">
    <source>
        <dbReference type="EMBL" id="EEC15867.1"/>
    </source>
</evidence>
<reference evidence="7" key="2">
    <citation type="submission" date="2020-05" db="UniProtKB">
        <authorList>
            <consortium name="EnsemblMetazoa"/>
        </authorList>
    </citation>
    <scope>IDENTIFICATION</scope>
    <source>
        <strain evidence="7">wikel</strain>
    </source>
</reference>
<dbReference type="AlphaFoldDB" id="B7QAJ5"/>
<dbReference type="VEuPathDB" id="VectorBase:ISCP_031418"/>
<dbReference type="Proteomes" id="UP000001555">
    <property type="component" value="Unassembled WGS sequence"/>
</dbReference>
<protein>
    <recommendedName>
        <fullName evidence="5">BHLH domain-containing protein</fullName>
    </recommendedName>
</protein>
<dbReference type="InterPro" id="IPR011598">
    <property type="entry name" value="bHLH_dom"/>
</dbReference>
<evidence type="ECO:0000256" key="3">
    <source>
        <dbReference type="ARBA" id="ARBA00023163"/>
    </source>
</evidence>
<dbReference type="GO" id="GO:0010557">
    <property type="term" value="P:positive regulation of macromolecule biosynthetic process"/>
    <property type="evidence" value="ECO:0007669"/>
    <property type="project" value="UniProtKB-ARBA"/>
</dbReference>
<sequence length="170" mass="19304">MKAPMITLPYKLQYMSFEANKSTKGASKLRRDLINAEIANLRDLLPLPSSTRQRLSQLQLMALVCVYVRKANYFQHGRYQTVFCEKAEGRRKPRNERAFGQHGVIIGSLARHLPFAAQNSRGHLAARPETDSRRRAVLKWRRLPDTDLDTAMHAGSQYTEAGCSFAGEQN</sequence>
<proteinExistence type="predicted"/>